<dbReference type="InterPro" id="IPR029063">
    <property type="entry name" value="SAM-dependent_MTases_sf"/>
</dbReference>
<accession>A0A543FHR4</accession>
<dbReference type="EMBL" id="VFPG01000001">
    <property type="protein sequence ID" value="TQM33400.1"/>
    <property type="molecule type" value="Genomic_DNA"/>
</dbReference>
<evidence type="ECO:0000256" key="2">
    <source>
        <dbReference type="ARBA" id="ARBA00022679"/>
    </source>
</evidence>
<reference evidence="4 5" key="1">
    <citation type="submission" date="2019-06" db="EMBL/GenBank/DDBJ databases">
        <title>Sequencing the genomes of 1000 actinobacteria strains.</title>
        <authorList>
            <person name="Klenk H.-P."/>
        </authorList>
    </citation>
    <scope>NUCLEOTIDE SEQUENCE [LARGE SCALE GENOMIC DNA]</scope>
    <source>
        <strain evidence="4 5">DSM 103495</strain>
    </source>
</reference>
<evidence type="ECO:0000313" key="4">
    <source>
        <dbReference type="EMBL" id="TQM33400.1"/>
    </source>
</evidence>
<dbReference type="GO" id="GO:0008757">
    <property type="term" value="F:S-adenosylmethionine-dependent methyltransferase activity"/>
    <property type="evidence" value="ECO:0007669"/>
    <property type="project" value="TreeGrafter"/>
</dbReference>
<dbReference type="AlphaFoldDB" id="A0A543FHR4"/>
<keyword evidence="5" id="KW-1185">Reference proteome</keyword>
<dbReference type="GO" id="GO:0032259">
    <property type="term" value="P:methylation"/>
    <property type="evidence" value="ECO:0007669"/>
    <property type="project" value="UniProtKB-KW"/>
</dbReference>
<dbReference type="CDD" id="cd02440">
    <property type="entry name" value="AdoMet_MTases"/>
    <property type="match status" value="1"/>
</dbReference>
<sequence>MVSVCGRDYCAADPARPVFGNFRWQTAGMTTSGWADVDAYLVDNLVRDPETEAALAANAAAGLPAIDVSAAQGKFLSLLARSTGARRVLEIGTLGGFSTIWLARAVGKAGRVITLEYDPRHAEVARANLDEAGVGDRVDIRVGAALESLPILEAEASEPFDLVFIDADKVNNSNYVRWALRLTRPGSMIIVDNVVRGGAVADGASDDPAVRASRELVEMLAAEPRLDATVLQTVGAKGWDGFAYAVVND</sequence>
<keyword evidence="2 4" id="KW-0808">Transferase</keyword>
<dbReference type="PANTHER" id="PTHR10509">
    <property type="entry name" value="O-METHYLTRANSFERASE-RELATED"/>
    <property type="match status" value="1"/>
</dbReference>
<gene>
    <name evidence="4" type="ORF">FB390_5129</name>
</gene>
<dbReference type="Proteomes" id="UP000316331">
    <property type="component" value="Unassembled WGS sequence"/>
</dbReference>
<protein>
    <submittedName>
        <fullName evidence="4">Putative O-methyltransferase YrrM</fullName>
    </submittedName>
</protein>
<proteinExistence type="predicted"/>
<dbReference type="Pfam" id="PF01596">
    <property type="entry name" value="Methyltransf_3"/>
    <property type="match status" value="1"/>
</dbReference>
<evidence type="ECO:0000313" key="5">
    <source>
        <dbReference type="Proteomes" id="UP000316331"/>
    </source>
</evidence>
<organism evidence="4 5">
    <name type="scientific">Nocardia bhagyanarayanae</name>
    <dbReference type="NCBI Taxonomy" id="1215925"/>
    <lineage>
        <taxon>Bacteria</taxon>
        <taxon>Bacillati</taxon>
        <taxon>Actinomycetota</taxon>
        <taxon>Actinomycetes</taxon>
        <taxon>Mycobacteriales</taxon>
        <taxon>Nocardiaceae</taxon>
        <taxon>Nocardia</taxon>
    </lineage>
</organism>
<dbReference type="GO" id="GO:0008171">
    <property type="term" value="F:O-methyltransferase activity"/>
    <property type="evidence" value="ECO:0007669"/>
    <property type="project" value="InterPro"/>
</dbReference>
<comment type="caution">
    <text evidence="4">The sequence shown here is derived from an EMBL/GenBank/DDBJ whole genome shotgun (WGS) entry which is preliminary data.</text>
</comment>
<dbReference type="InterPro" id="IPR002935">
    <property type="entry name" value="SAM_O-MeTrfase"/>
</dbReference>
<evidence type="ECO:0000256" key="1">
    <source>
        <dbReference type="ARBA" id="ARBA00022603"/>
    </source>
</evidence>
<keyword evidence="3" id="KW-0949">S-adenosyl-L-methionine</keyword>
<dbReference type="PROSITE" id="PS51682">
    <property type="entry name" value="SAM_OMT_I"/>
    <property type="match status" value="1"/>
</dbReference>
<evidence type="ECO:0000256" key="3">
    <source>
        <dbReference type="ARBA" id="ARBA00022691"/>
    </source>
</evidence>
<dbReference type="SUPFAM" id="SSF53335">
    <property type="entry name" value="S-adenosyl-L-methionine-dependent methyltransferases"/>
    <property type="match status" value="1"/>
</dbReference>
<name>A0A543FHR4_9NOCA</name>
<dbReference type="PANTHER" id="PTHR10509:SF14">
    <property type="entry name" value="CAFFEOYL-COA O-METHYLTRANSFERASE 3-RELATED"/>
    <property type="match status" value="1"/>
</dbReference>
<keyword evidence="1 4" id="KW-0489">Methyltransferase</keyword>
<dbReference type="InterPro" id="IPR050362">
    <property type="entry name" value="Cation-dep_OMT"/>
</dbReference>
<dbReference type="Gene3D" id="3.40.50.150">
    <property type="entry name" value="Vaccinia Virus protein VP39"/>
    <property type="match status" value="1"/>
</dbReference>